<dbReference type="EMBL" id="JAANIU010016519">
    <property type="protein sequence ID" value="KAG1528476.1"/>
    <property type="molecule type" value="Genomic_DNA"/>
</dbReference>
<keyword evidence="2" id="KW-1185">Reference proteome</keyword>
<dbReference type="AlphaFoldDB" id="A0A9P6XMY6"/>
<dbReference type="Proteomes" id="UP000740926">
    <property type="component" value="Unassembled WGS sequence"/>
</dbReference>
<reference evidence="1 2" key="1">
    <citation type="journal article" date="2020" name="Microb. Genom.">
        <title>Genetic diversity of clinical and environmental Mucorales isolates obtained from an investigation of mucormycosis cases among solid organ transplant recipients.</title>
        <authorList>
            <person name="Nguyen M.H."/>
            <person name="Kaul D."/>
            <person name="Muto C."/>
            <person name="Cheng S.J."/>
            <person name="Richter R.A."/>
            <person name="Bruno V.M."/>
            <person name="Liu G."/>
            <person name="Beyhan S."/>
            <person name="Sundermann A.J."/>
            <person name="Mounaud S."/>
            <person name="Pasculle A.W."/>
            <person name="Nierman W.C."/>
            <person name="Driscoll E."/>
            <person name="Cumbie R."/>
            <person name="Clancy C.J."/>
            <person name="Dupont C.L."/>
        </authorList>
    </citation>
    <scope>NUCLEOTIDE SEQUENCE [LARGE SCALE GENOMIC DNA]</scope>
    <source>
        <strain evidence="1 2">GL24</strain>
    </source>
</reference>
<accession>A0A9P6XMY6</accession>
<protein>
    <submittedName>
        <fullName evidence="1">Uncharacterized protein</fullName>
    </submittedName>
</protein>
<organism evidence="1 2">
    <name type="scientific">Rhizopus delemar</name>
    <dbReference type="NCBI Taxonomy" id="936053"/>
    <lineage>
        <taxon>Eukaryota</taxon>
        <taxon>Fungi</taxon>
        <taxon>Fungi incertae sedis</taxon>
        <taxon>Mucoromycota</taxon>
        <taxon>Mucoromycotina</taxon>
        <taxon>Mucoromycetes</taxon>
        <taxon>Mucorales</taxon>
        <taxon>Mucorineae</taxon>
        <taxon>Rhizopodaceae</taxon>
        <taxon>Rhizopus</taxon>
    </lineage>
</organism>
<sequence length="77" mass="8733">MIEVLQPARESGVDEILLAVEVMEHRATADARAFENLTDGHRRPTIADDKRCRFADDGRRTIRQVSTAWRVAVRASQ</sequence>
<proteinExistence type="predicted"/>
<gene>
    <name evidence="1" type="ORF">G6F50_018238</name>
</gene>
<name>A0A9P6XMY6_9FUNG</name>
<comment type="caution">
    <text evidence="1">The sequence shown here is derived from an EMBL/GenBank/DDBJ whole genome shotgun (WGS) entry which is preliminary data.</text>
</comment>
<evidence type="ECO:0000313" key="2">
    <source>
        <dbReference type="Proteomes" id="UP000740926"/>
    </source>
</evidence>
<evidence type="ECO:0000313" key="1">
    <source>
        <dbReference type="EMBL" id="KAG1528476.1"/>
    </source>
</evidence>